<dbReference type="InterPro" id="IPR051258">
    <property type="entry name" value="Diverse_Substrate_Transporter"/>
</dbReference>
<reference evidence="9 10" key="1">
    <citation type="submission" date="2019-11" db="EMBL/GenBank/DDBJ databases">
        <title>Characterisation of Fundicoccus ignavus gen. nov. sp. nov., a novel genus of the family Aerococcaceae isolated from bulk tank milk.</title>
        <authorList>
            <person name="Siebert A."/>
            <person name="Huptas C."/>
            <person name="Wenning M."/>
            <person name="Scherer S."/>
            <person name="Doll E.V."/>
        </authorList>
    </citation>
    <scope>NUCLEOTIDE SEQUENCE [LARGE SCALE GENOMIC DNA]</scope>
    <source>
        <strain evidence="9 10">WS4759</strain>
    </source>
</reference>
<gene>
    <name evidence="9" type="ORF">GIY09_05020</name>
</gene>
<dbReference type="Proteomes" id="UP000430975">
    <property type="component" value="Unassembled WGS sequence"/>
</dbReference>
<organism evidence="9 10">
    <name type="scientific">Fundicoccus ignavus</name>
    <dbReference type="NCBI Taxonomy" id="2664442"/>
    <lineage>
        <taxon>Bacteria</taxon>
        <taxon>Bacillati</taxon>
        <taxon>Bacillota</taxon>
        <taxon>Bacilli</taxon>
        <taxon>Lactobacillales</taxon>
        <taxon>Aerococcaceae</taxon>
        <taxon>Fundicoccus</taxon>
    </lineage>
</organism>
<evidence type="ECO:0000256" key="2">
    <source>
        <dbReference type="ARBA" id="ARBA00007362"/>
    </source>
</evidence>
<evidence type="ECO:0000256" key="7">
    <source>
        <dbReference type="SAM" id="Phobius"/>
    </source>
</evidence>
<comment type="caution">
    <text evidence="9">The sequence shown here is derived from an EMBL/GenBank/DDBJ whole genome shotgun (WGS) entry which is preliminary data.</text>
</comment>
<keyword evidence="10" id="KW-1185">Reference proteome</keyword>
<evidence type="ECO:0000256" key="4">
    <source>
        <dbReference type="ARBA" id="ARBA00022692"/>
    </source>
</evidence>
<evidence type="ECO:0000256" key="3">
    <source>
        <dbReference type="ARBA" id="ARBA00022475"/>
    </source>
</evidence>
<feature type="domain" description="EamA" evidence="8">
    <location>
        <begin position="6"/>
        <end position="135"/>
    </location>
</feature>
<sequence>MKRYLGTMLLLIVAIIWGTGFVASALALDNYTPFQILALRFSLAFVILLGMNLNKLSQLTWQKMRKGGWMGVTLFLAFAFQTIGLQYTTTSKNAFLTATNIVIIPFLTWFVLKRPLSWNAIIGASITLGGIGLLSLDGAVSGLNFGDVLTLICAVLFALQIFLTEYYAEELATWEIMLLQMGTAALLSWAMVLFEGEAQLNLSISAISPIMYLGLFSTLVAFGLQTYAQKFTTSNQASLILSTEAFFGMVAAVIILKEALTINLLIGAALIFCGILMVELNPSKLFNNMKKLEKEL</sequence>
<feature type="transmembrane region" description="Helical" evidence="7">
    <location>
        <begin position="68"/>
        <end position="88"/>
    </location>
</feature>
<feature type="transmembrane region" description="Helical" evidence="7">
    <location>
        <begin position="262"/>
        <end position="281"/>
    </location>
</feature>
<dbReference type="PANTHER" id="PTHR42920:SF5">
    <property type="entry name" value="EAMA DOMAIN-CONTAINING PROTEIN"/>
    <property type="match status" value="1"/>
</dbReference>
<feature type="transmembrane region" description="Helical" evidence="7">
    <location>
        <begin position="236"/>
        <end position="256"/>
    </location>
</feature>
<feature type="domain" description="EamA" evidence="8">
    <location>
        <begin position="145"/>
        <end position="278"/>
    </location>
</feature>
<dbReference type="SUPFAM" id="SSF103481">
    <property type="entry name" value="Multidrug resistance efflux transporter EmrE"/>
    <property type="match status" value="2"/>
</dbReference>
<dbReference type="GO" id="GO:0005886">
    <property type="term" value="C:plasma membrane"/>
    <property type="evidence" value="ECO:0007669"/>
    <property type="project" value="UniProtKB-SubCell"/>
</dbReference>
<evidence type="ECO:0000313" key="10">
    <source>
        <dbReference type="Proteomes" id="UP000430975"/>
    </source>
</evidence>
<dbReference type="PANTHER" id="PTHR42920">
    <property type="entry name" value="OS03G0707200 PROTEIN-RELATED"/>
    <property type="match status" value="1"/>
</dbReference>
<dbReference type="AlphaFoldDB" id="A0A6I2GBT1"/>
<keyword evidence="6 7" id="KW-0472">Membrane</keyword>
<evidence type="ECO:0000256" key="6">
    <source>
        <dbReference type="ARBA" id="ARBA00023136"/>
    </source>
</evidence>
<accession>A0A6I2GBT1</accession>
<dbReference type="EMBL" id="WJQS01000003">
    <property type="protein sequence ID" value="MRI85237.1"/>
    <property type="molecule type" value="Genomic_DNA"/>
</dbReference>
<feature type="transmembrane region" description="Helical" evidence="7">
    <location>
        <begin position="37"/>
        <end position="56"/>
    </location>
</feature>
<dbReference type="RefSeq" id="WP_153863365.1">
    <property type="nucleotide sequence ID" value="NZ_WJQS01000003.1"/>
</dbReference>
<evidence type="ECO:0000256" key="1">
    <source>
        <dbReference type="ARBA" id="ARBA00004651"/>
    </source>
</evidence>
<keyword evidence="3" id="KW-1003">Cell membrane</keyword>
<feature type="transmembrane region" description="Helical" evidence="7">
    <location>
        <begin position="174"/>
        <end position="194"/>
    </location>
</feature>
<dbReference type="Pfam" id="PF00892">
    <property type="entry name" value="EamA"/>
    <property type="match status" value="2"/>
</dbReference>
<dbReference type="InterPro" id="IPR000620">
    <property type="entry name" value="EamA_dom"/>
</dbReference>
<comment type="subcellular location">
    <subcellularLocation>
        <location evidence="1">Cell membrane</location>
        <topology evidence="1">Multi-pass membrane protein</topology>
    </subcellularLocation>
</comment>
<evidence type="ECO:0000259" key="8">
    <source>
        <dbReference type="Pfam" id="PF00892"/>
    </source>
</evidence>
<keyword evidence="5 7" id="KW-1133">Transmembrane helix</keyword>
<feature type="transmembrane region" description="Helical" evidence="7">
    <location>
        <begin position="200"/>
        <end position="224"/>
    </location>
</feature>
<evidence type="ECO:0000256" key="5">
    <source>
        <dbReference type="ARBA" id="ARBA00022989"/>
    </source>
</evidence>
<name>A0A6I2GBT1_9LACT</name>
<protein>
    <submittedName>
        <fullName evidence="9">EamA family transporter</fullName>
    </submittedName>
</protein>
<keyword evidence="4 7" id="KW-0812">Transmembrane</keyword>
<proteinExistence type="inferred from homology"/>
<evidence type="ECO:0000313" key="9">
    <source>
        <dbReference type="EMBL" id="MRI85237.1"/>
    </source>
</evidence>
<dbReference type="InterPro" id="IPR037185">
    <property type="entry name" value="EmrE-like"/>
</dbReference>
<feature type="transmembrane region" description="Helical" evidence="7">
    <location>
        <begin position="94"/>
        <end position="112"/>
    </location>
</feature>
<feature type="transmembrane region" description="Helical" evidence="7">
    <location>
        <begin position="148"/>
        <end position="167"/>
    </location>
</feature>
<comment type="similarity">
    <text evidence="2">Belongs to the EamA transporter family.</text>
</comment>
<feature type="transmembrane region" description="Helical" evidence="7">
    <location>
        <begin position="119"/>
        <end position="136"/>
    </location>
</feature>